<dbReference type="RefSeq" id="WP_138223613.1">
    <property type="nucleotide sequence ID" value="NZ_BSUI01000034.1"/>
</dbReference>
<protein>
    <recommendedName>
        <fullName evidence="6">DUF1795 domain-containing protein</fullName>
    </recommendedName>
</protein>
<dbReference type="EMBL" id="VBRC01000001">
    <property type="protein sequence ID" value="TLK31898.1"/>
    <property type="molecule type" value="Genomic_DNA"/>
</dbReference>
<evidence type="ECO:0000313" key="4">
    <source>
        <dbReference type="Proteomes" id="UP000308000"/>
    </source>
</evidence>
<proteinExistence type="predicted"/>
<feature type="chain" id="PRO_5042505193" description="DUF1795 domain-containing protein" evidence="1">
    <location>
        <begin position="28"/>
        <end position="202"/>
    </location>
</feature>
<dbReference type="EMBL" id="JACHFV010000021">
    <property type="protein sequence ID" value="MBB5297303.1"/>
    <property type="molecule type" value="Genomic_DNA"/>
</dbReference>
<accession>A0AAJ5K189</accession>
<reference evidence="3 4" key="1">
    <citation type="submission" date="2019-04" db="EMBL/GenBank/DDBJ databases">
        <title>Deinococcus metalilatus MA1002 mutant No.5.</title>
        <authorList>
            <person name="Park W."/>
            <person name="Park C."/>
        </authorList>
    </citation>
    <scope>NUCLEOTIDE SEQUENCE [LARGE SCALE GENOMIC DNA]</scope>
    <source>
        <strain evidence="3 4">MA1002-m5</strain>
    </source>
</reference>
<keyword evidence="1" id="KW-0732">Signal</keyword>
<reference evidence="2 5" key="2">
    <citation type="submission" date="2020-08" db="EMBL/GenBank/DDBJ databases">
        <title>Genomic Encyclopedia of Type Strains, Phase IV (KMG-IV): sequencing the most valuable type-strain genomes for metagenomic binning, comparative biology and taxonomic classification.</title>
        <authorList>
            <person name="Goeker M."/>
        </authorList>
    </citation>
    <scope>NUCLEOTIDE SEQUENCE [LARGE SCALE GENOMIC DNA]</scope>
    <source>
        <strain evidence="2 5">DSM 105434</strain>
    </source>
</reference>
<dbReference type="Proteomes" id="UP000308000">
    <property type="component" value="Unassembled WGS sequence"/>
</dbReference>
<gene>
    <name evidence="3" type="ORF">FCS05_00035</name>
    <name evidence="2" type="ORF">HNQ10_004175</name>
</gene>
<comment type="caution">
    <text evidence="3">The sequence shown here is derived from an EMBL/GenBank/DDBJ whole genome shotgun (WGS) entry which is preliminary data.</text>
</comment>
<organism evidence="3 4">
    <name type="scientific">Deinococcus metallilatus</name>
    <dbReference type="NCBI Taxonomy" id="1211322"/>
    <lineage>
        <taxon>Bacteria</taxon>
        <taxon>Thermotogati</taxon>
        <taxon>Deinococcota</taxon>
        <taxon>Deinococci</taxon>
        <taxon>Deinococcales</taxon>
        <taxon>Deinococcaceae</taxon>
        <taxon>Deinococcus</taxon>
    </lineage>
</organism>
<feature type="signal peptide" evidence="1">
    <location>
        <begin position="1"/>
        <end position="27"/>
    </location>
</feature>
<evidence type="ECO:0008006" key="6">
    <source>
        <dbReference type="Google" id="ProtNLM"/>
    </source>
</evidence>
<dbReference type="AlphaFoldDB" id="A0AAJ5K189"/>
<sequence length="202" mass="21807">MLDQIMILRKSKALTTLLFSGMPLGFAQSTSTSQQVQLTVKQPLNGTGLSLMLPQGYLVKRTPVSSNVTVFNVFGPGLEGEFNVTLLSPITQEQDNSPDGQLTESPLNQLINFTMGFLEGVVQQQTRSGGRGTIDEVYFTNKRAVPFSQASISLTGAAPASYLATIYKNGNRAAIIAYLDKSPRSTNDQGVAQRIMESLQGL</sequence>
<keyword evidence="5" id="KW-1185">Reference proteome</keyword>
<name>A0AAJ5K189_9DEIO</name>
<dbReference type="Proteomes" id="UP000536909">
    <property type="component" value="Unassembled WGS sequence"/>
</dbReference>
<evidence type="ECO:0000313" key="2">
    <source>
        <dbReference type="EMBL" id="MBB5297303.1"/>
    </source>
</evidence>
<evidence type="ECO:0000256" key="1">
    <source>
        <dbReference type="SAM" id="SignalP"/>
    </source>
</evidence>
<evidence type="ECO:0000313" key="5">
    <source>
        <dbReference type="Proteomes" id="UP000536909"/>
    </source>
</evidence>
<evidence type="ECO:0000313" key="3">
    <source>
        <dbReference type="EMBL" id="TLK31898.1"/>
    </source>
</evidence>